<dbReference type="RefSeq" id="WP_188362503.1">
    <property type="nucleotide sequence ID" value="NZ_BMFG01000008.1"/>
</dbReference>
<proteinExistence type="predicted"/>
<comment type="caution">
    <text evidence="1">The sequence shown here is derived from an EMBL/GenBank/DDBJ whole genome shotgun (WGS) entry which is preliminary data.</text>
</comment>
<name>A0A917DD64_9FLAO</name>
<sequence length="120" mass="13068">MATINIFVSRAGNSNQIKLKDSEGHNPGNDDITTLVNPGDVIIWQLDDNSGLYSLDGVEIKGDSPYNLLSVAPTGRDNVFTASVTRASPGQGAIEKYKIGYTINRGEQTQWDDPKLQMNN</sequence>
<accession>A0A917DD64</accession>
<dbReference type="EMBL" id="BMFG01000008">
    <property type="protein sequence ID" value="GGD30387.1"/>
    <property type="molecule type" value="Genomic_DNA"/>
</dbReference>
<reference evidence="1" key="1">
    <citation type="journal article" date="2014" name="Int. J. Syst. Evol. Microbiol.">
        <title>Complete genome sequence of Corynebacterium casei LMG S-19264T (=DSM 44701T), isolated from a smear-ripened cheese.</title>
        <authorList>
            <consortium name="US DOE Joint Genome Institute (JGI-PGF)"/>
            <person name="Walter F."/>
            <person name="Albersmeier A."/>
            <person name="Kalinowski J."/>
            <person name="Ruckert C."/>
        </authorList>
    </citation>
    <scope>NUCLEOTIDE SEQUENCE</scope>
    <source>
        <strain evidence="1">CGMCC 1.12506</strain>
    </source>
</reference>
<evidence type="ECO:0000313" key="2">
    <source>
        <dbReference type="Proteomes" id="UP000625735"/>
    </source>
</evidence>
<keyword evidence="2" id="KW-1185">Reference proteome</keyword>
<evidence type="ECO:0000313" key="1">
    <source>
        <dbReference type="EMBL" id="GGD30387.1"/>
    </source>
</evidence>
<dbReference type="Proteomes" id="UP000625735">
    <property type="component" value="Unassembled WGS sequence"/>
</dbReference>
<protein>
    <submittedName>
        <fullName evidence="1">Uncharacterized protein</fullName>
    </submittedName>
</protein>
<dbReference type="AlphaFoldDB" id="A0A917DD64"/>
<reference evidence="1" key="2">
    <citation type="submission" date="2020-09" db="EMBL/GenBank/DDBJ databases">
        <authorList>
            <person name="Sun Q."/>
            <person name="Zhou Y."/>
        </authorList>
    </citation>
    <scope>NUCLEOTIDE SEQUENCE</scope>
    <source>
        <strain evidence="1">CGMCC 1.12506</strain>
    </source>
</reference>
<organism evidence="1 2">
    <name type="scientific">Flavobacterium orientale</name>
    <dbReference type="NCBI Taxonomy" id="1756020"/>
    <lineage>
        <taxon>Bacteria</taxon>
        <taxon>Pseudomonadati</taxon>
        <taxon>Bacteroidota</taxon>
        <taxon>Flavobacteriia</taxon>
        <taxon>Flavobacteriales</taxon>
        <taxon>Flavobacteriaceae</taxon>
        <taxon>Flavobacterium</taxon>
    </lineage>
</organism>
<gene>
    <name evidence="1" type="ORF">GCM10011343_20710</name>
</gene>